<accession>A0A1N6ZR91</accession>
<reference evidence="1 2" key="1">
    <citation type="submission" date="2017-01" db="EMBL/GenBank/DDBJ databases">
        <authorList>
            <person name="Mah S.A."/>
            <person name="Swanson W.J."/>
            <person name="Moy G.W."/>
            <person name="Vacquier V.D."/>
        </authorList>
    </citation>
    <scope>NUCLEOTIDE SEQUENCE [LARGE SCALE GENOMIC DNA]</scope>
    <source>
        <strain evidence="1 2">DSM 45758</strain>
    </source>
</reference>
<protein>
    <submittedName>
        <fullName evidence="1">Uncharacterized protein</fullName>
    </submittedName>
</protein>
<dbReference type="RefSeq" id="WP_175649215.1">
    <property type="nucleotide sequence ID" value="NZ_FTNF01000008.1"/>
</dbReference>
<proteinExistence type="predicted"/>
<sequence length="50" mass="5688">MIKLIRRRRADHVRGLTLCESCGQVCTAACRADAHRERSRTTSLTNAFVR</sequence>
<organism evidence="1 2">
    <name type="scientific">Micromonospora avicenniae</name>
    <dbReference type="NCBI Taxonomy" id="1198245"/>
    <lineage>
        <taxon>Bacteria</taxon>
        <taxon>Bacillati</taxon>
        <taxon>Actinomycetota</taxon>
        <taxon>Actinomycetes</taxon>
        <taxon>Micromonosporales</taxon>
        <taxon>Micromonosporaceae</taxon>
        <taxon>Micromonospora</taxon>
    </lineage>
</organism>
<gene>
    <name evidence="1" type="ORF">SAMN05444858_10866</name>
</gene>
<dbReference type="AlphaFoldDB" id="A0A1N6ZR91"/>
<dbReference type="EMBL" id="FTNF01000008">
    <property type="protein sequence ID" value="SIR29295.1"/>
    <property type="molecule type" value="Genomic_DNA"/>
</dbReference>
<dbReference type="STRING" id="1198245.SAMN05444858_10866"/>
<evidence type="ECO:0000313" key="1">
    <source>
        <dbReference type="EMBL" id="SIR29295.1"/>
    </source>
</evidence>
<evidence type="ECO:0000313" key="2">
    <source>
        <dbReference type="Proteomes" id="UP000186004"/>
    </source>
</evidence>
<keyword evidence="2" id="KW-1185">Reference proteome</keyword>
<name>A0A1N6ZR91_9ACTN</name>
<dbReference type="Proteomes" id="UP000186004">
    <property type="component" value="Unassembled WGS sequence"/>
</dbReference>